<evidence type="ECO:0000313" key="3">
    <source>
        <dbReference type="Proteomes" id="UP000280298"/>
    </source>
</evidence>
<dbReference type="RefSeq" id="WP_126397098.1">
    <property type="nucleotide sequence ID" value="NZ_CP034539.1"/>
</dbReference>
<accession>A0A3Q9EZA6</accession>
<name>A0A3Q9EZA6_9ACTN</name>
<dbReference type="AlphaFoldDB" id="A0A3Q9EZA6"/>
<organism evidence="2 3">
    <name type="scientific">Streptomyces cyaneochromogenes</name>
    <dbReference type="NCBI Taxonomy" id="2496836"/>
    <lineage>
        <taxon>Bacteria</taxon>
        <taxon>Bacillati</taxon>
        <taxon>Actinomycetota</taxon>
        <taxon>Actinomycetes</taxon>
        <taxon>Kitasatosporales</taxon>
        <taxon>Streptomycetaceae</taxon>
        <taxon>Streptomyces</taxon>
    </lineage>
</organism>
<sequence>MELQVVLAILGAASVVSAFMYALKGLLDQIPDLIRSWRRVLDELRRAHSASSPDERGSSSASRDDL</sequence>
<dbReference type="Proteomes" id="UP000280298">
    <property type="component" value="Chromosome"/>
</dbReference>
<feature type="region of interest" description="Disordered" evidence="1">
    <location>
        <begin position="46"/>
        <end position="66"/>
    </location>
</feature>
<dbReference type="OrthoDB" id="4335233at2"/>
<evidence type="ECO:0000313" key="2">
    <source>
        <dbReference type="EMBL" id="AZQ39120.1"/>
    </source>
</evidence>
<evidence type="ECO:0000256" key="1">
    <source>
        <dbReference type="SAM" id="MobiDB-lite"/>
    </source>
</evidence>
<dbReference type="EMBL" id="CP034539">
    <property type="protein sequence ID" value="AZQ39120.1"/>
    <property type="molecule type" value="Genomic_DNA"/>
</dbReference>
<proteinExistence type="predicted"/>
<feature type="compositionally biased region" description="Basic and acidic residues" evidence="1">
    <location>
        <begin position="53"/>
        <end position="66"/>
    </location>
</feature>
<reference evidence="2 3" key="1">
    <citation type="journal article" date="2019" name="Int. J. Syst. Evol. Microbiol.">
        <title>Streptomyces cyaneochromogenes sp. nov., a blue pigment-producing actinomycete from manganese-contaminated soil.</title>
        <authorList>
            <person name="Tang X."/>
            <person name="Zhao J."/>
            <person name="Li K."/>
            <person name="Chen Z."/>
            <person name="Sun Y."/>
            <person name="Gao J."/>
        </authorList>
    </citation>
    <scope>NUCLEOTIDE SEQUENCE [LARGE SCALE GENOMIC DNA]</scope>
    <source>
        <strain evidence="2 3">MK-45</strain>
    </source>
</reference>
<keyword evidence="3" id="KW-1185">Reference proteome</keyword>
<gene>
    <name evidence="2" type="ORF">EJ357_41525</name>
</gene>
<dbReference type="KEGG" id="scya:EJ357_41525"/>
<protein>
    <submittedName>
        <fullName evidence="2">Uncharacterized protein</fullName>
    </submittedName>
</protein>